<keyword evidence="4" id="KW-1185">Reference proteome</keyword>
<evidence type="ECO:0000313" key="4">
    <source>
        <dbReference type="Proteomes" id="UP000657177"/>
    </source>
</evidence>
<dbReference type="RefSeq" id="WP_181340432.1">
    <property type="nucleotide sequence ID" value="NZ_JAAKDE010000031.1"/>
</dbReference>
<dbReference type="GO" id="GO:0005737">
    <property type="term" value="C:cytoplasm"/>
    <property type="evidence" value="ECO:0007669"/>
    <property type="project" value="UniProtKB-SubCell"/>
</dbReference>
<dbReference type="HAMAP" id="MF_00795">
    <property type="entry name" value="CutC"/>
    <property type="match status" value="1"/>
</dbReference>
<comment type="subcellular location">
    <subcellularLocation>
        <location evidence="2">Cytoplasm</location>
    </subcellularLocation>
</comment>
<dbReference type="PANTHER" id="PTHR12598:SF0">
    <property type="entry name" value="COPPER HOMEOSTASIS PROTEIN CUTC HOMOLOG"/>
    <property type="match status" value="1"/>
</dbReference>
<comment type="caution">
    <text evidence="2">Once thought to be involved in copper homeostasis, experiments in E.coli have shown this is not the case.</text>
</comment>
<proteinExistence type="inferred from homology"/>
<sequence>MGIIKEACVGSFLEAKKAFELGAQRIELCDNLKEGGTTPSYGTILLAKETLDLPINVMIRPRGGNFVYSEEEIRIMEKDIALCREARVNAVVIGALTVDHRIDEAVVKRLVEKAGDLEITFHMAFDEIEDKEEALEQLIACGIHRVLTKGGPGTALANRETIKALVKQAGDRIVILAGGGVTRENYEQLVEYTGVKEVHGTKIVGPLT</sequence>
<dbReference type="Proteomes" id="UP000657177">
    <property type="component" value="Unassembled WGS sequence"/>
</dbReference>
<gene>
    <name evidence="2" type="primary">cutC</name>
    <name evidence="3" type="ORF">G5B42_10520</name>
</gene>
<dbReference type="EMBL" id="JAAKDE010000031">
    <property type="protein sequence ID" value="MBA2133964.1"/>
    <property type="molecule type" value="Genomic_DNA"/>
</dbReference>
<accession>A0A8J6I3T6</accession>
<evidence type="ECO:0000313" key="3">
    <source>
        <dbReference type="EMBL" id="MBA2133964.1"/>
    </source>
</evidence>
<name>A0A8J6I3T6_9FIRM</name>
<comment type="caution">
    <text evidence="3">The sequence shown here is derived from an EMBL/GenBank/DDBJ whole genome shotgun (WGS) entry which is preliminary data.</text>
</comment>
<evidence type="ECO:0000256" key="2">
    <source>
        <dbReference type="HAMAP-Rule" id="MF_00795"/>
    </source>
</evidence>
<dbReference type="GO" id="GO:0005507">
    <property type="term" value="F:copper ion binding"/>
    <property type="evidence" value="ECO:0007669"/>
    <property type="project" value="TreeGrafter"/>
</dbReference>
<keyword evidence="2" id="KW-0963">Cytoplasm</keyword>
<dbReference type="Pfam" id="PF03932">
    <property type="entry name" value="CutC"/>
    <property type="match status" value="1"/>
</dbReference>
<dbReference type="PANTHER" id="PTHR12598">
    <property type="entry name" value="COPPER HOMEOSTASIS PROTEIN CUTC"/>
    <property type="match status" value="1"/>
</dbReference>
<organism evidence="3 4">
    <name type="scientific">Capillibacterium thermochitinicola</name>
    <dbReference type="NCBI Taxonomy" id="2699427"/>
    <lineage>
        <taxon>Bacteria</taxon>
        <taxon>Bacillati</taxon>
        <taxon>Bacillota</taxon>
        <taxon>Capillibacterium</taxon>
    </lineage>
</organism>
<comment type="similarity">
    <text evidence="1 2">Belongs to the CutC family.</text>
</comment>
<dbReference type="SUPFAM" id="SSF110395">
    <property type="entry name" value="CutC-like"/>
    <property type="match status" value="1"/>
</dbReference>
<dbReference type="InterPro" id="IPR005627">
    <property type="entry name" value="CutC-like"/>
</dbReference>
<dbReference type="InterPro" id="IPR036822">
    <property type="entry name" value="CutC-like_dom_sf"/>
</dbReference>
<dbReference type="AlphaFoldDB" id="A0A8J6I3T6"/>
<dbReference type="Gene3D" id="3.20.20.380">
    <property type="entry name" value="Copper homeostasis (CutC) domain"/>
    <property type="match status" value="1"/>
</dbReference>
<evidence type="ECO:0000256" key="1">
    <source>
        <dbReference type="ARBA" id="ARBA00007768"/>
    </source>
</evidence>
<protein>
    <recommendedName>
        <fullName evidence="2">PF03932 family protein CutC</fullName>
    </recommendedName>
</protein>
<reference evidence="3" key="1">
    <citation type="submission" date="2020-06" db="EMBL/GenBank/DDBJ databases">
        <title>Novel chitinolytic bacterium.</title>
        <authorList>
            <person name="Ungkulpasvich U."/>
            <person name="Kosugi A."/>
            <person name="Uke A."/>
        </authorList>
    </citation>
    <scope>NUCLEOTIDE SEQUENCE</scope>
    <source>
        <strain evidence="3">UUS1-1</strain>
    </source>
</reference>